<dbReference type="OrthoDB" id="5309565at2759"/>
<dbReference type="STRING" id="98403.A0A151GV27"/>
<protein>
    <submittedName>
        <fullName evidence="2">Mismatched base pair and cruciform DNA recognition protein</fullName>
    </submittedName>
</protein>
<comment type="caution">
    <text evidence="2">The sequence shown here is derived from an EMBL/GenBank/DDBJ whole genome shotgun (WGS) entry which is preliminary data.</text>
</comment>
<dbReference type="InParanoid" id="A0A151GV27"/>
<gene>
    <name evidence="2" type="ORF">DCS_02106</name>
</gene>
<feature type="compositionally biased region" description="Basic and acidic residues" evidence="1">
    <location>
        <begin position="178"/>
        <end position="188"/>
    </location>
</feature>
<feature type="region of interest" description="Disordered" evidence="1">
    <location>
        <begin position="166"/>
        <end position="196"/>
    </location>
</feature>
<dbReference type="InterPro" id="IPR036629">
    <property type="entry name" value="YjbJ_sf"/>
</dbReference>
<proteinExistence type="predicted"/>
<dbReference type="RefSeq" id="XP_040660318.1">
    <property type="nucleotide sequence ID" value="XM_040799435.1"/>
</dbReference>
<dbReference type="Proteomes" id="UP000076580">
    <property type="component" value="Chromosome 01"/>
</dbReference>
<reference evidence="2 3" key="1">
    <citation type="journal article" date="2016" name="Sci. Rep.">
        <title>Insights into Adaptations to a Near-Obligate Nematode Endoparasitic Lifestyle from the Finished Genome of Drechmeria coniospora.</title>
        <authorList>
            <person name="Zhang L."/>
            <person name="Zhou Z."/>
            <person name="Guo Q."/>
            <person name="Fokkens L."/>
            <person name="Miskei M."/>
            <person name="Pocsi I."/>
            <person name="Zhang W."/>
            <person name="Chen M."/>
            <person name="Wang L."/>
            <person name="Sun Y."/>
            <person name="Donzelli B.G."/>
            <person name="Gibson D.M."/>
            <person name="Nelson D.R."/>
            <person name="Luo J.G."/>
            <person name="Rep M."/>
            <person name="Liu H."/>
            <person name="Yang S."/>
            <person name="Wang J."/>
            <person name="Krasnoff S.B."/>
            <person name="Xu Y."/>
            <person name="Molnar I."/>
            <person name="Lin M."/>
        </authorList>
    </citation>
    <scope>NUCLEOTIDE SEQUENCE [LARGE SCALE GENOMIC DNA]</scope>
    <source>
        <strain evidence="2 3">ARSEF 6962</strain>
    </source>
</reference>
<name>A0A151GV27_DRECN</name>
<keyword evidence="3" id="KW-1185">Reference proteome</keyword>
<organism evidence="2 3">
    <name type="scientific">Drechmeria coniospora</name>
    <name type="common">Nematophagous fungus</name>
    <name type="synonym">Meria coniospora</name>
    <dbReference type="NCBI Taxonomy" id="98403"/>
    <lineage>
        <taxon>Eukaryota</taxon>
        <taxon>Fungi</taxon>
        <taxon>Dikarya</taxon>
        <taxon>Ascomycota</taxon>
        <taxon>Pezizomycotina</taxon>
        <taxon>Sordariomycetes</taxon>
        <taxon>Hypocreomycetidae</taxon>
        <taxon>Hypocreales</taxon>
        <taxon>Ophiocordycipitaceae</taxon>
        <taxon>Drechmeria</taxon>
    </lineage>
</organism>
<feature type="compositionally biased region" description="Polar residues" evidence="1">
    <location>
        <begin position="12"/>
        <end position="31"/>
    </location>
</feature>
<evidence type="ECO:0000256" key="1">
    <source>
        <dbReference type="SAM" id="MobiDB-lite"/>
    </source>
</evidence>
<dbReference type="PANTHER" id="PTHR40460">
    <property type="entry name" value="CHROMOSOME 1, WHOLE GENOME SHOTGUN SEQUENCE"/>
    <property type="match status" value="1"/>
</dbReference>
<feature type="compositionally biased region" description="Basic and acidic residues" evidence="1">
    <location>
        <begin position="117"/>
        <end position="127"/>
    </location>
</feature>
<dbReference type="AlphaFoldDB" id="A0A151GV27"/>
<feature type="compositionally biased region" description="Basic and acidic residues" evidence="1">
    <location>
        <begin position="46"/>
        <end position="65"/>
    </location>
</feature>
<evidence type="ECO:0000313" key="2">
    <source>
        <dbReference type="EMBL" id="KYK60966.1"/>
    </source>
</evidence>
<feature type="region of interest" description="Disordered" evidence="1">
    <location>
        <begin position="1"/>
        <end position="147"/>
    </location>
</feature>
<dbReference type="SUPFAM" id="SSF69047">
    <property type="entry name" value="Hypothetical protein YjbJ"/>
    <property type="match status" value="1"/>
</dbReference>
<accession>A0A151GV27</accession>
<dbReference type="GeneID" id="63714749"/>
<sequence>MAESTSDKANVAPSTVQSCADSAKSTFQSAIGSLAGSPNGKLQGEALKDQAKAEHDVSKAEHDAYKASISPPGATISTDGGVSKDDMRRTEGSRNQAQGSVKESTGDLVGSESLKQAGDEHKAEGQKQEANGQLGDVGSATAQRVEGTVGAVVLRGDEVDKERCEQMRANGKAQQRGVEAEVGKKGEAEAEADAAM</sequence>
<dbReference type="PANTHER" id="PTHR40460:SF1">
    <property type="entry name" value="CSBD-LIKE DOMAIN-CONTAINING PROTEIN"/>
    <property type="match status" value="1"/>
</dbReference>
<evidence type="ECO:0000313" key="3">
    <source>
        <dbReference type="Proteomes" id="UP000076580"/>
    </source>
</evidence>
<feature type="compositionally biased region" description="Basic and acidic residues" evidence="1">
    <location>
        <begin position="82"/>
        <end position="92"/>
    </location>
</feature>
<dbReference type="EMBL" id="LAYC01000001">
    <property type="protein sequence ID" value="KYK60966.1"/>
    <property type="molecule type" value="Genomic_DNA"/>
</dbReference>
<feature type="compositionally biased region" description="Polar residues" evidence="1">
    <location>
        <begin position="93"/>
        <end position="103"/>
    </location>
</feature>